<proteinExistence type="inferred from homology"/>
<dbReference type="Gene3D" id="3.40.50.720">
    <property type="entry name" value="NAD(P)-binding Rossmann-like Domain"/>
    <property type="match status" value="1"/>
</dbReference>
<feature type="domain" description="NAD(P)-binding" evidence="9">
    <location>
        <begin position="5"/>
        <end position="294"/>
    </location>
</feature>
<organism evidence="10 11">
    <name type="scientific">Paeniglutamicibacter gangotriensis</name>
    <dbReference type="NCBI Taxonomy" id="254787"/>
    <lineage>
        <taxon>Bacteria</taxon>
        <taxon>Bacillati</taxon>
        <taxon>Actinomycetota</taxon>
        <taxon>Actinomycetes</taxon>
        <taxon>Micrococcales</taxon>
        <taxon>Micrococcaceae</taxon>
        <taxon>Paeniglutamicibacter</taxon>
    </lineage>
</organism>
<dbReference type="Proteomes" id="UP000323856">
    <property type="component" value="Unassembled WGS sequence"/>
</dbReference>
<comment type="caution">
    <text evidence="10">The sequence shown here is derived from an EMBL/GenBank/DDBJ whole genome shotgun (WGS) entry which is preliminary data.</text>
</comment>
<accession>A0A5B0EI57</accession>
<comment type="similarity">
    <text evidence="3 8">Belongs to the NAD(P)-dependent epimerase/dehydratase family. dTDP-glucose dehydratase subfamily.</text>
</comment>
<dbReference type="InterPro" id="IPR036291">
    <property type="entry name" value="NAD(P)-bd_dom_sf"/>
</dbReference>
<evidence type="ECO:0000256" key="3">
    <source>
        <dbReference type="ARBA" id="ARBA00008178"/>
    </source>
</evidence>
<protein>
    <recommendedName>
        <fullName evidence="5 8">dTDP-glucose 4,6-dehydratase</fullName>
        <ecNumber evidence="4 8">4.2.1.46</ecNumber>
    </recommendedName>
</protein>
<dbReference type="AlphaFoldDB" id="A0A5B0EI57"/>
<dbReference type="GO" id="GO:0009225">
    <property type="term" value="P:nucleotide-sugar metabolic process"/>
    <property type="evidence" value="ECO:0007669"/>
    <property type="project" value="InterPro"/>
</dbReference>
<dbReference type="InterPro" id="IPR005888">
    <property type="entry name" value="dTDP_Gluc_deHydtase"/>
</dbReference>
<evidence type="ECO:0000256" key="7">
    <source>
        <dbReference type="ARBA" id="ARBA00023239"/>
    </source>
</evidence>
<dbReference type="CDD" id="cd05246">
    <property type="entry name" value="dTDP_GD_SDR_e"/>
    <property type="match status" value="1"/>
</dbReference>
<dbReference type="RefSeq" id="WP_149619208.1">
    <property type="nucleotide sequence ID" value="NZ_VOBL01000006.1"/>
</dbReference>
<gene>
    <name evidence="10" type="primary">rfbB</name>
    <name evidence="10" type="ORF">FQ154_07340</name>
</gene>
<dbReference type="PANTHER" id="PTHR43000">
    <property type="entry name" value="DTDP-D-GLUCOSE 4,6-DEHYDRATASE-RELATED"/>
    <property type="match status" value="1"/>
</dbReference>
<dbReference type="SUPFAM" id="SSF51735">
    <property type="entry name" value="NAD(P)-binding Rossmann-fold domains"/>
    <property type="match status" value="1"/>
</dbReference>
<dbReference type="Pfam" id="PF16363">
    <property type="entry name" value="GDP_Man_Dehyd"/>
    <property type="match status" value="1"/>
</dbReference>
<evidence type="ECO:0000256" key="1">
    <source>
        <dbReference type="ARBA" id="ARBA00001539"/>
    </source>
</evidence>
<comment type="cofactor">
    <cofactor evidence="2 8">
        <name>NAD(+)</name>
        <dbReference type="ChEBI" id="CHEBI:57540"/>
    </cofactor>
</comment>
<dbReference type="OrthoDB" id="9801785at2"/>
<dbReference type="InterPro" id="IPR016040">
    <property type="entry name" value="NAD(P)-bd_dom"/>
</dbReference>
<evidence type="ECO:0000259" key="9">
    <source>
        <dbReference type="Pfam" id="PF16363"/>
    </source>
</evidence>
<name>A0A5B0EI57_9MICC</name>
<evidence type="ECO:0000313" key="10">
    <source>
        <dbReference type="EMBL" id="KAA0977531.1"/>
    </source>
</evidence>
<evidence type="ECO:0000256" key="2">
    <source>
        <dbReference type="ARBA" id="ARBA00001911"/>
    </source>
</evidence>
<dbReference type="EMBL" id="VOBL01000006">
    <property type="protein sequence ID" value="KAA0977531.1"/>
    <property type="molecule type" value="Genomic_DNA"/>
</dbReference>
<evidence type="ECO:0000256" key="4">
    <source>
        <dbReference type="ARBA" id="ARBA00011990"/>
    </source>
</evidence>
<comment type="catalytic activity">
    <reaction evidence="1 8">
        <text>dTDP-alpha-D-glucose = dTDP-4-dehydro-6-deoxy-alpha-D-glucose + H2O</text>
        <dbReference type="Rhea" id="RHEA:17221"/>
        <dbReference type="ChEBI" id="CHEBI:15377"/>
        <dbReference type="ChEBI" id="CHEBI:57477"/>
        <dbReference type="ChEBI" id="CHEBI:57649"/>
        <dbReference type="EC" id="4.2.1.46"/>
    </reaction>
</comment>
<keyword evidence="7 8" id="KW-0456">Lyase</keyword>
<evidence type="ECO:0000256" key="5">
    <source>
        <dbReference type="ARBA" id="ARBA00016977"/>
    </source>
</evidence>
<dbReference type="EC" id="4.2.1.46" evidence="4 8"/>
<reference evidence="10 11" key="1">
    <citation type="submission" date="2019-07" db="EMBL/GenBank/DDBJ databases">
        <title>Analysis of the biochemical properties, biological activity and biotechnological potential of siderophores and biosurfactants produced by Antarctic psychrotolerant bacteria.</title>
        <authorList>
            <person name="Styczynski M."/>
            <person name="Krucon T."/>
            <person name="Decewicz P."/>
            <person name="Dziewit L."/>
        </authorList>
    </citation>
    <scope>NUCLEOTIDE SEQUENCE [LARGE SCALE GENOMIC DNA]</scope>
    <source>
        <strain evidence="10 11">ANT_H27</strain>
    </source>
</reference>
<evidence type="ECO:0000313" key="11">
    <source>
        <dbReference type="Proteomes" id="UP000323856"/>
    </source>
</evidence>
<dbReference type="NCBIfam" id="TIGR01181">
    <property type="entry name" value="dTDP_gluc_dehyt"/>
    <property type="match status" value="1"/>
</dbReference>
<evidence type="ECO:0000256" key="6">
    <source>
        <dbReference type="ARBA" id="ARBA00023027"/>
    </source>
</evidence>
<dbReference type="GO" id="GO:0008460">
    <property type="term" value="F:dTDP-glucose 4,6-dehydratase activity"/>
    <property type="evidence" value="ECO:0007669"/>
    <property type="project" value="UniProtKB-EC"/>
</dbReference>
<dbReference type="Gene3D" id="3.90.25.10">
    <property type="entry name" value="UDP-galactose 4-epimerase, domain 1"/>
    <property type="match status" value="1"/>
</dbReference>
<sequence length="346" mass="38511">MKRILVTGGAGFIGANFVHYLIEHSDAHITILDSLTYAGNLASLRGIPAAQLSTVIGDITDAPLVDELVSPSDAVVHFAAESHNDNSLFDPRPFLETNVVGTYTLLEAVRRHDVRFHHISTDEVYGDLELDDPNRFTDTTPYNPSSPYSSTKAASDLLVRAWVRSFGVRATISNCSNNYGPYQHVEKFIPRQITNILAGVRPKLYGSGHNVRDWIHVDDHSSAVWEILRRGTPGRTYLIGADGERNNHDVLEMILVLMGRDPAAFDTVTDRPGHDLRYAIDASVLREELGWRPAHQDLSAGLAQTISWYRDNTWWWKDAKVATEERYVLQEAMLAAPGLHNDGDAS</sequence>
<keyword evidence="6" id="KW-0520">NAD</keyword>
<evidence type="ECO:0000256" key="8">
    <source>
        <dbReference type="RuleBase" id="RU004473"/>
    </source>
</evidence>